<keyword evidence="4" id="KW-1185">Reference proteome</keyword>
<gene>
    <name evidence="3" type="ORF">JOF29_005810</name>
</gene>
<dbReference type="InterPro" id="IPR051122">
    <property type="entry name" value="SDR_DHRS6-like"/>
</dbReference>
<protein>
    <submittedName>
        <fullName evidence="3">NAD(P)-dependent dehydrogenase (Short-subunit alcohol dehydrogenase family)</fullName>
    </submittedName>
</protein>
<dbReference type="PANTHER" id="PTHR43477:SF1">
    <property type="entry name" value="DIHYDROANTICAPSIN 7-DEHYDROGENASE"/>
    <property type="match status" value="1"/>
</dbReference>
<dbReference type="Gene3D" id="3.40.50.720">
    <property type="entry name" value="NAD(P)-binding Rossmann-like Domain"/>
    <property type="match status" value="1"/>
</dbReference>
<accession>A0ABS4USS9</accession>
<dbReference type="PRINTS" id="PR00081">
    <property type="entry name" value="GDHRDH"/>
</dbReference>
<comment type="similarity">
    <text evidence="1">Belongs to the short-chain dehydrogenases/reductases (SDR) family.</text>
</comment>
<reference evidence="3 4" key="1">
    <citation type="submission" date="2021-03" db="EMBL/GenBank/DDBJ databases">
        <title>Sequencing the genomes of 1000 actinobacteria strains.</title>
        <authorList>
            <person name="Klenk H.-P."/>
        </authorList>
    </citation>
    <scope>NUCLEOTIDE SEQUENCE [LARGE SCALE GENOMIC DNA]</scope>
    <source>
        <strain evidence="3 4">DSM 18824</strain>
    </source>
</reference>
<proteinExistence type="inferred from homology"/>
<comment type="caution">
    <text evidence="3">The sequence shown here is derived from an EMBL/GenBank/DDBJ whole genome shotgun (WGS) entry which is preliminary data.</text>
</comment>
<dbReference type="PANTHER" id="PTHR43477">
    <property type="entry name" value="DIHYDROANTICAPSIN 7-DEHYDROGENASE"/>
    <property type="match status" value="1"/>
</dbReference>
<evidence type="ECO:0000256" key="2">
    <source>
        <dbReference type="ARBA" id="ARBA00023002"/>
    </source>
</evidence>
<dbReference type="Proteomes" id="UP000755585">
    <property type="component" value="Unassembled WGS sequence"/>
</dbReference>
<dbReference type="SUPFAM" id="SSF51735">
    <property type="entry name" value="NAD(P)-binding Rossmann-fold domains"/>
    <property type="match status" value="1"/>
</dbReference>
<evidence type="ECO:0000313" key="3">
    <source>
        <dbReference type="EMBL" id="MBP2354700.1"/>
    </source>
</evidence>
<dbReference type="RefSeq" id="WP_209697466.1">
    <property type="nucleotide sequence ID" value="NZ_BAAAVU010000008.1"/>
</dbReference>
<keyword evidence="2" id="KW-0560">Oxidoreductase</keyword>
<evidence type="ECO:0000256" key="1">
    <source>
        <dbReference type="ARBA" id="ARBA00006484"/>
    </source>
</evidence>
<dbReference type="EMBL" id="JAGINT010000002">
    <property type="protein sequence ID" value="MBP2354700.1"/>
    <property type="molecule type" value="Genomic_DNA"/>
</dbReference>
<dbReference type="Pfam" id="PF13561">
    <property type="entry name" value="adh_short_C2"/>
    <property type="match status" value="1"/>
</dbReference>
<sequence length="248" mass="26168">MTLMDGKHAIVYGATGPIGGAVARAFAREGATVHLAGRTAETLDRLAAEIRTAGGKAEVAVVDALDEQSVDRHAAVLDRIDVSFNLIGHKQYFGTPLVDMSLADVEEPVRNMLRTFYLTSRAAARRMIQQRSGVILTFGGYGDPAANLGGFQVGFGAVEALRRSLARELGPHGIRVVTLQTNGIPESNPDTYPEDFRREVAERTAAQTMLNRAATLADVAAAATFAASDRAAAFTGTALNLTAGAVVN</sequence>
<dbReference type="InterPro" id="IPR036291">
    <property type="entry name" value="NAD(P)-bd_dom_sf"/>
</dbReference>
<dbReference type="InterPro" id="IPR002347">
    <property type="entry name" value="SDR_fam"/>
</dbReference>
<organism evidence="3 4">
    <name type="scientific">Kribbella aluminosa</name>
    <dbReference type="NCBI Taxonomy" id="416017"/>
    <lineage>
        <taxon>Bacteria</taxon>
        <taxon>Bacillati</taxon>
        <taxon>Actinomycetota</taxon>
        <taxon>Actinomycetes</taxon>
        <taxon>Propionibacteriales</taxon>
        <taxon>Kribbellaceae</taxon>
        <taxon>Kribbella</taxon>
    </lineage>
</organism>
<name>A0ABS4USS9_9ACTN</name>
<dbReference type="CDD" id="cd05233">
    <property type="entry name" value="SDR_c"/>
    <property type="match status" value="1"/>
</dbReference>
<evidence type="ECO:0000313" key="4">
    <source>
        <dbReference type="Proteomes" id="UP000755585"/>
    </source>
</evidence>